<keyword evidence="1" id="KW-0812">Transmembrane</keyword>
<evidence type="ECO:0000313" key="2">
    <source>
        <dbReference type="EMBL" id="MFI7586937.1"/>
    </source>
</evidence>
<dbReference type="RefSeq" id="WP_398277616.1">
    <property type="nucleotide sequence ID" value="NZ_JBITLV010000002.1"/>
</dbReference>
<feature type="transmembrane region" description="Helical" evidence="1">
    <location>
        <begin position="131"/>
        <end position="151"/>
    </location>
</feature>
<dbReference type="Proteomes" id="UP001612915">
    <property type="component" value="Unassembled WGS sequence"/>
</dbReference>
<dbReference type="PANTHER" id="PTHR40761:SF1">
    <property type="entry name" value="CONSERVED INTEGRAL MEMBRANE ALANINE VALINE AND LEUCINE RICH PROTEIN-RELATED"/>
    <property type="match status" value="1"/>
</dbReference>
<feature type="transmembrane region" description="Helical" evidence="1">
    <location>
        <begin position="157"/>
        <end position="180"/>
    </location>
</feature>
<sequence length="292" mass="29091">MLLGVACALGAALVYGVASILQAIGARQVEHTHRMDPFVLFALLRRPLYALALGLTLAGFVLHLIALRTLPLYLAQSAIAASLAVTAVLAVFTYGEPLARREWGAVGCVVGGLVLLTLAGGDVGESEASGALELGLLGTLAVLVVGGAAAWRVHSRGATAALGAFAGLGYAVVGVCGRVLPDIGLDLVTSPVAYVMAAAAGLAFLLYSIALQRGAVTTVTGPMIALQTAGPSLVGLLFLGDTVRSGWAVGAVAGFALTAFGTLVLVRFEGGPDAGTSDVSPAAAAPTPPAAP</sequence>
<reference evidence="2 3" key="1">
    <citation type="submission" date="2024-10" db="EMBL/GenBank/DDBJ databases">
        <title>The Natural Products Discovery Center: Release of the First 8490 Sequenced Strains for Exploring Actinobacteria Biosynthetic Diversity.</title>
        <authorList>
            <person name="Kalkreuter E."/>
            <person name="Kautsar S.A."/>
            <person name="Yang D."/>
            <person name="Bader C.D."/>
            <person name="Teijaro C.N."/>
            <person name="Fluegel L."/>
            <person name="Davis C.M."/>
            <person name="Simpson J.R."/>
            <person name="Lauterbach L."/>
            <person name="Steele A.D."/>
            <person name="Gui C."/>
            <person name="Meng S."/>
            <person name="Li G."/>
            <person name="Viehrig K."/>
            <person name="Ye F."/>
            <person name="Su P."/>
            <person name="Kiefer A.F."/>
            <person name="Nichols A."/>
            <person name="Cepeda A.J."/>
            <person name="Yan W."/>
            <person name="Fan B."/>
            <person name="Jiang Y."/>
            <person name="Adhikari A."/>
            <person name="Zheng C.-J."/>
            <person name="Schuster L."/>
            <person name="Cowan T.M."/>
            <person name="Smanski M.J."/>
            <person name="Chevrette M.G."/>
            <person name="De Carvalho L.P.S."/>
            <person name="Shen B."/>
        </authorList>
    </citation>
    <scope>NUCLEOTIDE SEQUENCE [LARGE SCALE GENOMIC DNA]</scope>
    <source>
        <strain evidence="2 3">NPDC049639</strain>
    </source>
</reference>
<feature type="transmembrane region" description="Helical" evidence="1">
    <location>
        <begin position="192"/>
        <end position="210"/>
    </location>
</feature>
<proteinExistence type="predicted"/>
<evidence type="ECO:0000313" key="3">
    <source>
        <dbReference type="Proteomes" id="UP001612915"/>
    </source>
</evidence>
<feature type="transmembrane region" description="Helical" evidence="1">
    <location>
        <begin position="247"/>
        <end position="268"/>
    </location>
</feature>
<comment type="caution">
    <text evidence="2">The sequence shown here is derived from an EMBL/GenBank/DDBJ whole genome shotgun (WGS) entry which is preliminary data.</text>
</comment>
<protein>
    <recommendedName>
        <fullName evidence="4">EamA domain-containing protein</fullName>
    </recommendedName>
</protein>
<gene>
    <name evidence="2" type="ORF">ACIB24_07665</name>
</gene>
<keyword evidence="1" id="KW-1133">Transmembrane helix</keyword>
<organism evidence="2 3">
    <name type="scientific">Spongisporangium articulatum</name>
    <dbReference type="NCBI Taxonomy" id="3362603"/>
    <lineage>
        <taxon>Bacteria</taxon>
        <taxon>Bacillati</taxon>
        <taxon>Actinomycetota</taxon>
        <taxon>Actinomycetes</taxon>
        <taxon>Kineosporiales</taxon>
        <taxon>Kineosporiaceae</taxon>
        <taxon>Spongisporangium</taxon>
    </lineage>
</organism>
<dbReference type="PANTHER" id="PTHR40761">
    <property type="entry name" value="CONSERVED INTEGRAL MEMBRANE ALANINE VALINE AND LEUCINE RICH PROTEIN-RELATED"/>
    <property type="match status" value="1"/>
</dbReference>
<feature type="transmembrane region" description="Helical" evidence="1">
    <location>
        <begin position="73"/>
        <end position="95"/>
    </location>
</feature>
<dbReference type="InterPro" id="IPR037185">
    <property type="entry name" value="EmrE-like"/>
</dbReference>
<evidence type="ECO:0000256" key="1">
    <source>
        <dbReference type="SAM" id="Phobius"/>
    </source>
</evidence>
<evidence type="ECO:0008006" key="4">
    <source>
        <dbReference type="Google" id="ProtNLM"/>
    </source>
</evidence>
<name>A0ABW8AMU0_9ACTN</name>
<keyword evidence="1" id="KW-0472">Membrane</keyword>
<feature type="transmembrane region" description="Helical" evidence="1">
    <location>
        <begin position="47"/>
        <end position="66"/>
    </location>
</feature>
<dbReference type="Gene3D" id="1.10.3730.20">
    <property type="match status" value="1"/>
</dbReference>
<keyword evidence="3" id="KW-1185">Reference proteome</keyword>
<accession>A0ABW8AMU0</accession>
<feature type="transmembrane region" description="Helical" evidence="1">
    <location>
        <begin position="101"/>
        <end position="119"/>
    </location>
</feature>
<feature type="transmembrane region" description="Helical" evidence="1">
    <location>
        <begin position="222"/>
        <end position="240"/>
    </location>
</feature>
<dbReference type="EMBL" id="JBITLV010000002">
    <property type="protein sequence ID" value="MFI7586937.1"/>
    <property type="molecule type" value="Genomic_DNA"/>
</dbReference>
<dbReference type="SUPFAM" id="SSF103481">
    <property type="entry name" value="Multidrug resistance efflux transporter EmrE"/>
    <property type="match status" value="1"/>
</dbReference>